<evidence type="ECO:0000313" key="2">
    <source>
        <dbReference type="WBParaSite" id="MCU_010156-RA"/>
    </source>
</evidence>
<feature type="chain" id="PRO_5024413209" evidence="1">
    <location>
        <begin position="23"/>
        <end position="155"/>
    </location>
</feature>
<sequence length="155" mass="16857">MLTPLLILGSCLFIFCQTAVHGLPQRGATYGDGLEGWSAEGDVRGFSRHARIPTDFSFNSDLALLRKMISESRLNGHKLLAFGKSFALLPVLNTRSKNTINVNSALCDANTNAHFAHARSLRSTPLAAFMRPESVAATSKLLRGEGVPSTWLRSE</sequence>
<keyword evidence="1" id="KW-0732">Signal</keyword>
<reference evidence="2" key="1">
    <citation type="submission" date="2019-11" db="UniProtKB">
        <authorList>
            <consortium name="WormBaseParasite"/>
        </authorList>
    </citation>
    <scope>IDENTIFICATION</scope>
</reference>
<accession>A0A5K3FUM9</accession>
<proteinExistence type="predicted"/>
<name>A0A5K3FUM9_MESCO</name>
<evidence type="ECO:0000256" key="1">
    <source>
        <dbReference type="SAM" id="SignalP"/>
    </source>
</evidence>
<dbReference type="WBParaSite" id="MCU_010156-RA">
    <property type="protein sequence ID" value="MCU_010156-RA"/>
    <property type="gene ID" value="MCU_010156"/>
</dbReference>
<protein>
    <submittedName>
        <fullName evidence="2">Uncharacterized protein</fullName>
    </submittedName>
</protein>
<organism evidence="2">
    <name type="scientific">Mesocestoides corti</name>
    <name type="common">Flatworm</name>
    <dbReference type="NCBI Taxonomy" id="53468"/>
    <lineage>
        <taxon>Eukaryota</taxon>
        <taxon>Metazoa</taxon>
        <taxon>Spiralia</taxon>
        <taxon>Lophotrochozoa</taxon>
        <taxon>Platyhelminthes</taxon>
        <taxon>Cestoda</taxon>
        <taxon>Eucestoda</taxon>
        <taxon>Cyclophyllidea</taxon>
        <taxon>Mesocestoididae</taxon>
        <taxon>Mesocestoides</taxon>
    </lineage>
</organism>
<dbReference type="AlphaFoldDB" id="A0A5K3FUM9"/>
<feature type="signal peptide" evidence="1">
    <location>
        <begin position="1"/>
        <end position="22"/>
    </location>
</feature>